<comment type="catalytic activity">
    <reaction evidence="9">
        <text>D-glucose 6-phosphate + NADP(+) = 6-phospho-D-glucono-1,5-lactone + NADPH + H(+)</text>
        <dbReference type="Rhea" id="RHEA:15841"/>
        <dbReference type="ChEBI" id="CHEBI:15378"/>
        <dbReference type="ChEBI" id="CHEBI:57783"/>
        <dbReference type="ChEBI" id="CHEBI:57955"/>
        <dbReference type="ChEBI" id="CHEBI:58349"/>
        <dbReference type="ChEBI" id="CHEBI:61548"/>
        <dbReference type="EC" id="1.1.1.49"/>
    </reaction>
    <physiologicalReaction direction="left-to-right" evidence="9">
        <dbReference type="Rhea" id="RHEA:15842"/>
    </physiologicalReaction>
</comment>
<keyword evidence="7 10" id="KW-0560">Oxidoreductase</keyword>
<comment type="function">
    <text evidence="10">Catalyzes the rate-limiting step of the oxidative pentose-phosphate pathway, which represents a route for the dissimilation of carbohydrates besides glycolysis.</text>
</comment>
<evidence type="ECO:0000259" key="12">
    <source>
        <dbReference type="Pfam" id="PF02781"/>
    </source>
</evidence>
<dbReference type="GO" id="GO:0004345">
    <property type="term" value="F:glucose-6-phosphate dehydrogenase activity"/>
    <property type="evidence" value="ECO:0007669"/>
    <property type="project" value="UniProtKB-EC"/>
</dbReference>
<gene>
    <name evidence="14 15" type="primary">LOC106176018</name>
</gene>
<dbReference type="Proteomes" id="UP000085678">
    <property type="component" value="Unplaced"/>
</dbReference>
<dbReference type="PROSITE" id="PS00069">
    <property type="entry name" value="G6P_DEHYDROGENASE"/>
    <property type="match status" value="1"/>
</dbReference>
<evidence type="ECO:0000256" key="9">
    <source>
        <dbReference type="ARBA" id="ARBA00047696"/>
    </source>
</evidence>
<dbReference type="Gene3D" id="3.30.360.10">
    <property type="entry name" value="Dihydrodipicolinate Reductase, domain 2"/>
    <property type="match status" value="1"/>
</dbReference>
<dbReference type="NCBIfam" id="TIGR00871">
    <property type="entry name" value="zwf"/>
    <property type="match status" value="1"/>
</dbReference>
<evidence type="ECO:0000259" key="11">
    <source>
        <dbReference type="Pfam" id="PF00479"/>
    </source>
</evidence>
<dbReference type="PANTHER" id="PTHR23429">
    <property type="entry name" value="GLUCOSE-6-PHOSPHATE 1-DEHYDROGENASE G6PD"/>
    <property type="match status" value="1"/>
</dbReference>
<dbReference type="AlphaFoldDB" id="A0A1S3JUA4"/>
<comment type="similarity">
    <text evidence="3 10">Belongs to the glucose-6-phosphate dehydrogenase family.</text>
</comment>
<dbReference type="Gene3D" id="3.40.50.720">
    <property type="entry name" value="NAD(P)-binding Rossmann-like Domain"/>
    <property type="match status" value="1"/>
</dbReference>
<keyword evidence="13" id="KW-1185">Reference proteome</keyword>
<dbReference type="GO" id="GO:0005829">
    <property type="term" value="C:cytosol"/>
    <property type="evidence" value="ECO:0007669"/>
    <property type="project" value="UniProtKB-SubCell"/>
</dbReference>
<feature type="domain" description="Glucose-6-phosphate dehydrogenase NAD-binding" evidence="11">
    <location>
        <begin position="110"/>
        <end position="286"/>
    </location>
</feature>
<evidence type="ECO:0000313" key="13">
    <source>
        <dbReference type="Proteomes" id="UP000085678"/>
    </source>
</evidence>
<dbReference type="InterPro" id="IPR036291">
    <property type="entry name" value="NAD(P)-bd_dom_sf"/>
</dbReference>
<evidence type="ECO:0000313" key="15">
    <source>
        <dbReference type="RefSeq" id="XP_013413679.1"/>
    </source>
</evidence>
<accession>A0A1S3JUA4</accession>
<dbReference type="HAMAP" id="MF_00966">
    <property type="entry name" value="G6PD"/>
    <property type="match status" value="1"/>
</dbReference>
<proteinExistence type="inferred from homology"/>
<evidence type="ECO:0000256" key="7">
    <source>
        <dbReference type="ARBA" id="ARBA00023002"/>
    </source>
</evidence>
<dbReference type="Pfam" id="PF00479">
    <property type="entry name" value="G6PD_N"/>
    <property type="match status" value="1"/>
</dbReference>
<reference evidence="14 15" key="1">
    <citation type="submission" date="2025-04" db="UniProtKB">
        <authorList>
            <consortium name="RefSeq"/>
        </authorList>
    </citation>
    <scope>IDENTIFICATION</scope>
    <source>
        <tissue evidence="14 15">Gonads</tissue>
    </source>
</reference>
<sequence length="591" mass="67461">MGTEIEAVNCKAKCEPKQDFYKSQLKQVRTFYDTRMNCGPQTVHTSTQLIQIYMHQVEKRWIVMEYRKKQGFSSGPRQPGIMSTQMKNPFDSKEFLKKRTYSNDNSFAFVVFGASGDLAKKKIYPTLWALFRDDLLPSNTYFIGYARSKLTVDAIREKAEPHMKVADSEREKAAAFWEMNSYVAGSYDKADDFVKLDEAIKATEISAPANRLFYLALPPSVFADVTRLVKEKCMAHDGAWSRVIIEKPFGKDLESSDKLSNHVSSLFTEDQIYRIDHYLGKEMVQNLMVLRFGNRIFGPLWNRDNVSAVVISFKEPFGTQGRGGYFDEFGIIRDVMQNHLLQILCLTAMEKPATTNAEDIRDEKVKVLRSISKIKMEDVVLGQYVGDPNGEGDAKLGYLDDPTVPKGSRTPTYAVAVLYVRNERWDGVPFIIRCGKALNERKAELRVQFRDVPGDIFNGATQRNELVLRVQPNEAVYMKMMTKKPGIGFECEETELDLTYGSRYKDAKLPDAYERLILDVFHGSQINFVRSDELAAAWKIFTPLLHTIERQKQKPIDYVYGSRGPAEGDALCQRVGFRYSGTYKWVPPSPL</sequence>
<dbReference type="InterPro" id="IPR022675">
    <property type="entry name" value="G6P_DH_C"/>
</dbReference>
<dbReference type="InterPro" id="IPR001282">
    <property type="entry name" value="G6P_DH"/>
</dbReference>
<dbReference type="PANTHER" id="PTHR23429:SF0">
    <property type="entry name" value="GLUCOSE-6-PHOSPHATE 1-DEHYDROGENASE"/>
    <property type="match status" value="1"/>
</dbReference>
<keyword evidence="4" id="KW-0963">Cytoplasm</keyword>
<dbReference type="SUPFAM" id="SSF55347">
    <property type="entry name" value="Glyceraldehyde-3-phosphate dehydrogenase-like, C-terminal domain"/>
    <property type="match status" value="1"/>
</dbReference>
<dbReference type="KEGG" id="lak:106176018"/>
<organism evidence="13 14">
    <name type="scientific">Lingula anatina</name>
    <name type="common">Brachiopod</name>
    <name type="synonym">Lingula unguis</name>
    <dbReference type="NCBI Taxonomy" id="7574"/>
    <lineage>
        <taxon>Eukaryota</taxon>
        <taxon>Metazoa</taxon>
        <taxon>Spiralia</taxon>
        <taxon>Lophotrochozoa</taxon>
        <taxon>Brachiopoda</taxon>
        <taxon>Linguliformea</taxon>
        <taxon>Lingulata</taxon>
        <taxon>Lingulida</taxon>
        <taxon>Linguloidea</taxon>
        <taxon>Lingulidae</taxon>
        <taxon>Lingula</taxon>
    </lineage>
</organism>
<dbReference type="PRINTS" id="PR00079">
    <property type="entry name" value="G6PDHDRGNASE"/>
</dbReference>
<evidence type="ECO:0000256" key="3">
    <source>
        <dbReference type="ARBA" id="ARBA00009975"/>
    </source>
</evidence>
<evidence type="ECO:0000256" key="6">
    <source>
        <dbReference type="ARBA" id="ARBA00022857"/>
    </source>
</evidence>
<keyword evidence="5 10" id="KW-0313">Glucose metabolism</keyword>
<dbReference type="OrthoDB" id="60984at2759"/>
<feature type="domain" description="Glucose-6-phosphate dehydrogenase C-terminal" evidence="12">
    <location>
        <begin position="288"/>
        <end position="579"/>
    </location>
</feature>
<dbReference type="InterPro" id="IPR022674">
    <property type="entry name" value="G6P_DH_NAD-bd"/>
</dbReference>
<evidence type="ECO:0000256" key="8">
    <source>
        <dbReference type="ARBA" id="ARBA00023277"/>
    </source>
</evidence>
<keyword evidence="6 10" id="KW-0521">NADP</keyword>
<dbReference type="GO" id="GO:0050661">
    <property type="term" value="F:NADP binding"/>
    <property type="evidence" value="ECO:0007669"/>
    <property type="project" value="InterPro"/>
</dbReference>
<dbReference type="EC" id="1.1.1.49" evidence="10"/>
<dbReference type="RefSeq" id="XP_013413679.1">
    <property type="nucleotide sequence ID" value="XM_013558225.1"/>
</dbReference>
<dbReference type="SUPFAM" id="SSF51735">
    <property type="entry name" value="NAD(P)-binding Rossmann-fold domains"/>
    <property type="match status" value="1"/>
</dbReference>
<name>A0A1S3JUA4_LINAN</name>
<dbReference type="RefSeq" id="XP_013413676.1">
    <property type="nucleotide sequence ID" value="XM_013558222.1"/>
</dbReference>
<dbReference type="GeneID" id="106176018"/>
<comment type="pathway">
    <text evidence="2 10">Carbohydrate degradation; pentose phosphate pathway; D-ribulose 5-phosphate from D-glucose 6-phosphate (oxidative stage): step 1/3.</text>
</comment>
<dbReference type="Pfam" id="PF02781">
    <property type="entry name" value="G6PD_C"/>
    <property type="match status" value="1"/>
</dbReference>
<evidence type="ECO:0000313" key="14">
    <source>
        <dbReference type="RefSeq" id="XP_013413676.1"/>
    </source>
</evidence>
<evidence type="ECO:0000256" key="4">
    <source>
        <dbReference type="ARBA" id="ARBA00022490"/>
    </source>
</evidence>
<dbReference type="InterPro" id="IPR019796">
    <property type="entry name" value="G6P_DH_AS"/>
</dbReference>
<protein>
    <recommendedName>
        <fullName evidence="10">Glucose-6-phosphate 1-dehydrogenase</fullName>
        <ecNumber evidence="10">1.1.1.49</ecNumber>
    </recommendedName>
</protein>
<dbReference type="GO" id="GO:0006006">
    <property type="term" value="P:glucose metabolic process"/>
    <property type="evidence" value="ECO:0007669"/>
    <property type="project" value="UniProtKB-KW"/>
</dbReference>
<keyword evidence="8 10" id="KW-0119">Carbohydrate metabolism</keyword>
<evidence type="ECO:0000256" key="10">
    <source>
        <dbReference type="RuleBase" id="RU362120"/>
    </source>
</evidence>
<comment type="subcellular location">
    <subcellularLocation>
        <location evidence="1">Cytoplasm</location>
        <location evidence="1">Cytosol</location>
    </subcellularLocation>
</comment>
<dbReference type="GO" id="GO:0009051">
    <property type="term" value="P:pentose-phosphate shunt, oxidative branch"/>
    <property type="evidence" value="ECO:0007669"/>
    <property type="project" value="TreeGrafter"/>
</dbReference>
<dbReference type="FunFam" id="3.40.50.720:FF:000111">
    <property type="entry name" value="Glucose-6-phosphate 1-dehydrogenase"/>
    <property type="match status" value="1"/>
</dbReference>
<evidence type="ECO:0000256" key="2">
    <source>
        <dbReference type="ARBA" id="ARBA00004937"/>
    </source>
</evidence>
<evidence type="ECO:0000256" key="5">
    <source>
        <dbReference type="ARBA" id="ARBA00022526"/>
    </source>
</evidence>
<evidence type="ECO:0000256" key="1">
    <source>
        <dbReference type="ARBA" id="ARBA00004514"/>
    </source>
</evidence>
<dbReference type="FunFam" id="3.30.360.10:FF:000013">
    <property type="entry name" value="Glucose-6-phosphate 1-dehydrogenase"/>
    <property type="match status" value="1"/>
</dbReference>
<dbReference type="UniPathway" id="UPA00115">
    <property type="reaction ID" value="UER00408"/>
</dbReference>